<dbReference type="Proteomes" id="UP001148614">
    <property type="component" value="Unassembled WGS sequence"/>
</dbReference>
<keyword evidence="2" id="KW-0509">mRNA transport</keyword>
<evidence type="ECO:0000313" key="10">
    <source>
        <dbReference type="Proteomes" id="UP001148614"/>
    </source>
</evidence>
<feature type="region of interest" description="Disordered" evidence="8">
    <location>
        <begin position="1"/>
        <end position="24"/>
    </location>
</feature>
<feature type="compositionally biased region" description="Polar residues" evidence="8">
    <location>
        <begin position="1"/>
        <end position="15"/>
    </location>
</feature>
<dbReference type="GO" id="GO:0000973">
    <property type="term" value="P:post-transcriptional tethering of RNA polymerase II gene DNA at nuclear periphery"/>
    <property type="evidence" value="ECO:0007669"/>
    <property type="project" value="TreeGrafter"/>
</dbReference>
<dbReference type="AlphaFoldDB" id="A0A9W8TIH6"/>
<dbReference type="InterPro" id="IPR007252">
    <property type="entry name" value="Nup84/Nup107"/>
</dbReference>
<evidence type="ECO:0000256" key="5">
    <source>
        <dbReference type="ARBA" id="ARBA00023132"/>
    </source>
</evidence>
<sequence>MLSQRPQRSGRTTSLFGYDRTEDRDDQANQGKLLAMKLPSIHKSSNSQRRLALEMPSSYSFVDNADRFAKALDFLSAAQKSPAEQRADIFGLVDKYYHHATSKIQALRKARNPTLSTGLQRLDDSSSQDSMELDDTDNGSLIPNATDDLERWEQEAQIWDLLRRLLPLRYSGRIASRPAPREMSRFQSTAELWDEFIDSDPVAQERKAILECLQTSADDTRMDIDDLVQDYQKQADRGDIIAHGWLHTRSAIKMQKNINGWTGPLDPTSADAGQLVDSSGSKALVTQLDPDVATRQGRKLESQDEYFERAIWLGCYELLRRGRSLNEIRDWCIERTEVWRAVSMSAMPLPKAKQAEQSSTDPLSALLWRRTCFALARQGGTDDYERGVYGILSGDITSVEKVCRTWDDFIFAHYNALLRAQFDGYLMKRTSPESTASIHQAFPSFNALQFHGDASSASERLINSLESNPKTSGEAKIPLKALQGAIISNNLTQYMHDLGVALGKRANQAAPSHLIPEIDSLTISATDSRYFMMNDYEGLRVATHVYLLVSHLDRLQSGHDADPARRKAQDNIVTTYVSILRLANMTDVMPLYCSKLEEERGFFTLSRNVTRVEAPEDRDVLLKIMSKLGMDIEKFITFQPRSILQQAPVPDQVAPAFGAFTVFLNGPPTLKYGRPLKPDFFGDEPENFETIDEALIKSLEWFVLVDGLWNEFFEAGTAIYKRFLKNFNLHAARSLFERVQCAEIFRRKAGLTVTDDSDTTWFEDISSGVVTGTLEGKDLDTEQVAAARSFFEMECLVRALDSMETIASSEAMAQDPTEDLGRDFWSHVGNEIKSIKSYMSPVLDGWLLESLTEDEDFEYLRDAYLPETIIGYVSVLHFAGTSLSRDNLLECMELASIIARKDSDVAAVLMKAGRMREIVEGFANCSKALAISATEKKGPGGSSKKLREMGWTRDLWPSFLKHLKPPKTRHGCSDERICYSEYRSTAMYAASTPPPPPPKPSSHDVSRLGTPTGNTPRPAPPAPDNAYSSGLERTGNLNSSIPTTDASGLIPAPTVTTSGIMRQHQEPIPDPGDSWLPRTLEDKSSCLTEG</sequence>
<comment type="caution">
    <text evidence="9">The sequence shown here is derived from an EMBL/GenBank/DDBJ whole genome shotgun (WGS) entry which is preliminary data.</text>
</comment>
<evidence type="ECO:0000256" key="1">
    <source>
        <dbReference type="ARBA" id="ARBA00022448"/>
    </source>
</evidence>
<dbReference type="GO" id="GO:0006406">
    <property type="term" value="P:mRNA export from nucleus"/>
    <property type="evidence" value="ECO:0007669"/>
    <property type="project" value="TreeGrafter"/>
</dbReference>
<dbReference type="PANTHER" id="PTHR13003:SF2">
    <property type="entry name" value="NUCLEAR PORE COMPLEX PROTEIN NUP107"/>
    <property type="match status" value="1"/>
</dbReference>
<organism evidence="9 10">
    <name type="scientific">Xylaria arbuscula</name>
    <dbReference type="NCBI Taxonomy" id="114810"/>
    <lineage>
        <taxon>Eukaryota</taxon>
        <taxon>Fungi</taxon>
        <taxon>Dikarya</taxon>
        <taxon>Ascomycota</taxon>
        <taxon>Pezizomycotina</taxon>
        <taxon>Sordariomycetes</taxon>
        <taxon>Xylariomycetidae</taxon>
        <taxon>Xylariales</taxon>
        <taxon>Xylariaceae</taxon>
        <taxon>Xylaria</taxon>
    </lineage>
</organism>
<dbReference type="VEuPathDB" id="FungiDB:F4678DRAFT_259734"/>
<keyword evidence="6 7" id="KW-0539">Nucleus</keyword>
<dbReference type="EMBL" id="JANPWZ010001897">
    <property type="protein sequence ID" value="KAJ3562473.1"/>
    <property type="molecule type" value="Genomic_DNA"/>
</dbReference>
<keyword evidence="3" id="KW-0653">Protein transport</keyword>
<dbReference type="Pfam" id="PF04121">
    <property type="entry name" value="Nup84_Nup100"/>
    <property type="match status" value="1"/>
</dbReference>
<comment type="function">
    <text evidence="7">Functions as a component of the nuclear pore complex (NPC).</text>
</comment>
<evidence type="ECO:0000256" key="6">
    <source>
        <dbReference type="ARBA" id="ARBA00023242"/>
    </source>
</evidence>
<proteinExistence type="inferred from homology"/>
<keyword evidence="7" id="KW-0472">Membrane</keyword>
<evidence type="ECO:0000256" key="2">
    <source>
        <dbReference type="ARBA" id="ARBA00022816"/>
    </source>
</evidence>
<dbReference type="GO" id="GO:0031965">
    <property type="term" value="C:nuclear membrane"/>
    <property type="evidence" value="ECO:0007669"/>
    <property type="project" value="UniProtKB-SubCell"/>
</dbReference>
<name>A0A9W8TIH6_9PEZI</name>
<feature type="compositionally biased region" description="Polar residues" evidence="8">
    <location>
        <begin position="1035"/>
        <end position="1046"/>
    </location>
</feature>
<feature type="region of interest" description="Disordered" evidence="8">
    <location>
        <begin position="115"/>
        <end position="142"/>
    </location>
</feature>
<reference evidence="9" key="1">
    <citation type="submission" date="2022-07" db="EMBL/GenBank/DDBJ databases">
        <title>Genome Sequence of Xylaria arbuscula.</title>
        <authorList>
            <person name="Buettner E."/>
        </authorList>
    </citation>
    <scope>NUCLEOTIDE SEQUENCE</scope>
    <source>
        <strain evidence="9">VT107</strain>
    </source>
</reference>
<evidence type="ECO:0000256" key="7">
    <source>
        <dbReference type="RuleBase" id="RU365072"/>
    </source>
</evidence>
<comment type="subunit">
    <text evidence="7">Part of the nuclear pore complex (NPC).</text>
</comment>
<keyword evidence="4 7" id="KW-0811">Translocation</keyword>
<keyword evidence="10" id="KW-1185">Reference proteome</keyword>
<protein>
    <recommendedName>
        <fullName evidence="7">Nuclear pore complex protein</fullName>
    </recommendedName>
</protein>
<gene>
    <name evidence="9" type="ORF">NPX13_g8556</name>
</gene>
<keyword evidence="5 7" id="KW-0906">Nuclear pore complex</keyword>
<dbReference type="PANTHER" id="PTHR13003">
    <property type="entry name" value="NUP107-RELATED"/>
    <property type="match status" value="1"/>
</dbReference>
<keyword evidence="1 7" id="KW-0813">Transport</keyword>
<comment type="similarity">
    <text evidence="7">Belongs to the nucleoporin Nup84/Nup107 family.</text>
</comment>
<dbReference type="Gene3D" id="1.20.190.50">
    <property type="match status" value="1"/>
</dbReference>
<dbReference type="GO" id="GO:0006606">
    <property type="term" value="P:protein import into nucleus"/>
    <property type="evidence" value="ECO:0007669"/>
    <property type="project" value="TreeGrafter"/>
</dbReference>
<evidence type="ECO:0000256" key="4">
    <source>
        <dbReference type="ARBA" id="ARBA00023010"/>
    </source>
</evidence>
<dbReference type="GO" id="GO:0017056">
    <property type="term" value="F:structural constituent of nuclear pore"/>
    <property type="evidence" value="ECO:0007669"/>
    <property type="project" value="UniProtKB-UniRule"/>
</dbReference>
<dbReference type="Gene3D" id="1.10.3450.20">
    <property type="match status" value="1"/>
</dbReference>
<comment type="subcellular location">
    <subcellularLocation>
        <location evidence="7">Nucleus</location>
        <location evidence="7">Nuclear pore complex</location>
    </subcellularLocation>
    <subcellularLocation>
        <location evidence="7">Nucleus membrane</location>
    </subcellularLocation>
</comment>
<dbReference type="GO" id="GO:0031080">
    <property type="term" value="C:nuclear pore outer ring"/>
    <property type="evidence" value="ECO:0007669"/>
    <property type="project" value="TreeGrafter"/>
</dbReference>
<evidence type="ECO:0000256" key="8">
    <source>
        <dbReference type="SAM" id="MobiDB-lite"/>
    </source>
</evidence>
<evidence type="ECO:0000256" key="3">
    <source>
        <dbReference type="ARBA" id="ARBA00022927"/>
    </source>
</evidence>
<feature type="region of interest" description="Disordered" evidence="8">
    <location>
        <begin position="989"/>
        <end position="1090"/>
    </location>
</feature>
<evidence type="ECO:0000313" key="9">
    <source>
        <dbReference type="EMBL" id="KAJ3562473.1"/>
    </source>
</evidence>
<accession>A0A9W8TIH6</accession>
<dbReference type="VEuPathDB" id="FungiDB:F4678DRAFT_259854"/>